<accession>A0A518I5V5</accession>
<protein>
    <submittedName>
        <fullName evidence="2">Uncharacterized protein</fullName>
    </submittedName>
</protein>
<keyword evidence="3" id="KW-1185">Reference proteome</keyword>
<name>A0A518I5V5_9PLAN</name>
<gene>
    <name evidence="2" type="ORF">Enr17x_04940</name>
</gene>
<evidence type="ECO:0000313" key="2">
    <source>
        <dbReference type="EMBL" id="QDV48482.1"/>
    </source>
</evidence>
<proteinExistence type="predicted"/>
<dbReference type="Proteomes" id="UP000318313">
    <property type="component" value="Chromosome"/>
</dbReference>
<evidence type="ECO:0000313" key="3">
    <source>
        <dbReference type="Proteomes" id="UP000318313"/>
    </source>
</evidence>
<dbReference type="OrthoDB" id="282527at2"/>
<dbReference type="KEGG" id="gfm:Enr17x_04940"/>
<organism evidence="2 3">
    <name type="scientific">Gimesia fumaroli</name>
    <dbReference type="NCBI Taxonomy" id="2527976"/>
    <lineage>
        <taxon>Bacteria</taxon>
        <taxon>Pseudomonadati</taxon>
        <taxon>Planctomycetota</taxon>
        <taxon>Planctomycetia</taxon>
        <taxon>Planctomycetales</taxon>
        <taxon>Planctomycetaceae</taxon>
        <taxon>Gimesia</taxon>
    </lineage>
</organism>
<dbReference type="AlphaFoldDB" id="A0A518I5V5"/>
<dbReference type="EMBL" id="CP037452">
    <property type="protein sequence ID" value="QDV48482.1"/>
    <property type="molecule type" value="Genomic_DNA"/>
</dbReference>
<reference evidence="2 3" key="1">
    <citation type="submission" date="2019-03" db="EMBL/GenBank/DDBJ databases">
        <title>Deep-cultivation of Planctomycetes and their phenomic and genomic characterization uncovers novel biology.</title>
        <authorList>
            <person name="Wiegand S."/>
            <person name="Jogler M."/>
            <person name="Boedeker C."/>
            <person name="Pinto D."/>
            <person name="Vollmers J."/>
            <person name="Rivas-Marin E."/>
            <person name="Kohn T."/>
            <person name="Peeters S.H."/>
            <person name="Heuer A."/>
            <person name="Rast P."/>
            <person name="Oberbeckmann S."/>
            <person name="Bunk B."/>
            <person name="Jeske O."/>
            <person name="Meyerdierks A."/>
            <person name="Storesund J.E."/>
            <person name="Kallscheuer N."/>
            <person name="Luecker S."/>
            <person name="Lage O.M."/>
            <person name="Pohl T."/>
            <person name="Merkel B.J."/>
            <person name="Hornburger P."/>
            <person name="Mueller R.-W."/>
            <person name="Bruemmer F."/>
            <person name="Labrenz M."/>
            <person name="Spormann A.M."/>
            <person name="Op den Camp H."/>
            <person name="Overmann J."/>
            <person name="Amann R."/>
            <person name="Jetten M.S.M."/>
            <person name="Mascher T."/>
            <person name="Medema M.H."/>
            <person name="Devos D.P."/>
            <person name="Kaster A.-K."/>
            <person name="Ovreas L."/>
            <person name="Rohde M."/>
            <person name="Galperin M.Y."/>
            <person name="Jogler C."/>
        </authorList>
    </citation>
    <scope>NUCLEOTIDE SEQUENCE [LARGE SCALE GENOMIC DNA]</scope>
    <source>
        <strain evidence="2 3">Enr17</strain>
    </source>
</reference>
<keyword evidence="1" id="KW-0472">Membrane</keyword>
<evidence type="ECO:0000256" key="1">
    <source>
        <dbReference type="SAM" id="Phobius"/>
    </source>
</evidence>
<feature type="transmembrane region" description="Helical" evidence="1">
    <location>
        <begin position="62"/>
        <end position="82"/>
    </location>
</feature>
<keyword evidence="1" id="KW-1133">Transmembrane helix</keyword>
<feature type="transmembrane region" description="Helical" evidence="1">
    <location>
        <begin position="102"/>
        <end position="123"/>
    </location>
</feature>
<dbReference type="RefSeq" id="WP_145305620.1">
    <property type="nucleotide sequence ID" value="NZ_CP037452.1"/>
</dbReference>
<keyword evidence="1" id="KW-0812">Transmembrane</keyword>
<feature type="transmembrane region" description="Helical" evidence="1">
    <location>
        <begin position="161"/>
        <end position="178"/>
    </location>
</feature>
<sequence>MLLKVSHESAKNGVVTNTADDHLGAMFYRHPHSAELMVLDWRMTQDPSIVSVLLKEISSSNFGLLIAFVLPGFTALWGASYLSPVLRSWLTTADPAGPTVGGFLYVTLASVACGLTVSTVRWATIDWIHHYTGLPRPRWDFSRLQEHFAAYKILNEIHYKFYLFNSNTLISVVFVFIARRIHLGFWTAPFGWGDAGLLLLSCILYIGSRDTLRNFYDRVSDLLATKRPEMIDCEQTVEAVGETG</sequence>
<feature type="transmembrane region" description="Helical" evidence="1">
    <location>
        <begin position="190"/>
        <end position="208"/>
    </location>
</feature>